<feature type="domain" description="DUF6570" evidence="1">
    <location>
        <begin position="4"/>
        <end position="131"/>
    </location>
</feature>
<protein>
    <recommendedName>
        <fullName evidence="1">DUF6570 domain-containing protein</fullName>
    </recommendedName>
</protein>
<dbReference type="InParanoid" id="A0A1X7U383"/>
<dbReference type="InterPro" id="IPR046700">
    <property type="entry name" value="DUF6570"/>
</dbReference>
<accession>A0A1X7U383</accession>
<dbReference type="Pfam" id="PF20209">
    <property type="entry name" value="DUF6570"/>
    <property type="match status" value="1"/>
</dbReference>
<name>A0A1X7U383_AMPQE</name>
<evidence type="ECO:0000259" key="1">
    <source>
        <dbReference type="Pfam" id="PF20209"/>
    </source>
</evidence>
<sequence>MSCGSLPAQAVANGLSLDEIPTELARLKPLEIRLISKRIAFMKLVALPVGKQRSIHGPAVNVPSKLDIVCNSLPRLPSQSELIALKLKRKMSFKSHYLYDFIKPEHILDALKWLKTNNSHYNDISINNEWLAHASIDDPVLLSSLVDNVDSAVVETESDNNNKIEMNDDNHVECENANIISDDEIERGDQHNMEIDGGPPTASVLSIENIESENAILSIAPAE</sequence>
<dbReference type="EnsemblMetazoa" id="Aqu2.1.21909_001">
    <property type="protein sequence ID" value="Aqu2.1.21909_001"/>
    <property type="gene ID" value="Aqu2.1.21909"/>
</dbReference>
<evidence type="ECO:0000313" key="2">
    <source>
        <dbReference type="EnsemblMetazoa" id="Aqu2.1.21909_001"/>
    </source>
</evidence>
<organism evidence="2">
    <name type="scientific">Amphimedon queenslandica</name>
    <name type="common">Sponge</name>
    <dbReference type="NCBI Taxonomy" id="400682"/>
    <lineage>
        <taxon>Eukaryota</taxon>
        <taxon>Metazoa</taxon>
        <taxon>Porifera</taxon>
        <taxon>Demospongiae</taxon>
        <taxon>Heteroscleromorpha</taxon>
        <taxon>Haplosclerida</taxon>
        <taxon>Niphatidae</taxon>
        <taxon>Amphimedon</taxon>
    </lineage>
</organism>
<reference evidence="2" key="1">
    <citation type="submission" date="2017-05" db="UniProtKB">
        <authorList>
            <consortium name="EnsemblMetazoa"/>
        </authorList>
    </citation>
    <scope>IDENTIFICATION</scope>
</reference>
<proteinExistence type="predicted"/>
<dbReference type="AlphaFoldDB" id="A0A1X7U383"/>